<keyword evidence="1 3" id="KW-0808">Transferase</keyword>
<dbReference type="AlphaFoldDB" id="A0A838WKS5"/>
<dbReference type="Proteomes" id="UP000538075">
    <property type="component" value="Unassembled WGS sequence"/>
</dbReference>
<proteinExistence type="predicted"/>
<dbReference type="CDD" id="cd02440">
    <property type="entry name" value="AdoMet_MTases"/>
    <property type="match status" value="1"/>
</dbReference>
<feature type="domain" description="Methyltransferase" evidence="2">
    <location>
        <begin position="41"/>
        <end position="140"/>
    </location>
</feature>
<dbReference type="InterPro" id="IPR041698">
    <property type="entry name" value="Methyltransf_25"/>
</dbReference>
<dbReference type="GO" id="GO:0032259">
    <property type="term" value="P:methylation"/>
    <property type="evidence" value="ECO:0007669"/>
    <property type="project" value="UniProtKB-KW"/>
</dbReference>
<evidence type="ECO:0000259" key="2">
    <source>
        <dbReference type="Pfam" id="PF13649"/>
    </source>
</evidence>
<dbReference type="SUPFAM" id="SSF53335">
    <property type="entry name" value="S-adenosyl-L-methionine-dependent methyltransferases"/>
    <property type="match status" value="1"/>
</dbReference>
<evidence type="ECO:0000256" key="1">
    <source>
        <dbReference type="ARBA" id="ARBA00022679"/>
    </source>
</evidence>
<dbReference type="PANTHER" id="PTHR43861">
    <property type="entry name" value="TRANS-ACONITATE 2-METHYLTRANSFERASE-RELATED"/>
    <property type="match status" value="1"/>
</dbReference>
<evidence type="ECO:0000313" key="3">
    <source>
        <dbReference type="EMBL" id="MBA4465217.1"/>
    </source>
</evidence>
<gene>
    <name evidence="3" type="ORF">FHK98_05370</name>
</gene>
<dbReference type="GO" id="GO:0008168">
    <property type="term" value="F:methyltransferase activity"/>
    <property type="evidence" value="ECO:0007669"/>
    <property type="project" value="UniProtKB-KW"/>
</dbReference>
<evidence type="ECO:0000313" key="4">
    <source>
        <dbReference type="Proteomes" id="UP000538075"/>
    </source>
</evidence>
<organism evidence="3 4">
    <name type="scientific">Cylindrospermopsis raciborskii CS-506_A</name>
    <dbReference type="NCBI Taxonomy" id="2585140"/>
    <lineage>
        <taxon>Bacteria</taxon>
        <taxon>Bacillati</taxon>
        <taxon>Cyanobacteriota</taxon>
        <taxon>Cyanophyceae</taxon>
        <taxon>Nostocales</taxon>
        <taxon>Aphanizomenonaceae</taxon>
        <taxon>Cylindrospermopsis</taxon>
    </lineage>
</organism>
<reference evidence="3 4" key="1">
    <citation type="journal article" date="2020" name="J. Appl. Phycol.">
        <title>Morphological changes and genome evolution in Raphidiopsis raciborskii CS-506 after 23 years in culture.</title>
        <authorList>
            <person name="Willis A."/>
            <person name="Bent S.J."/>
            <person name="Jameson I.D."/>
        </authorList>
    </citation>
    <scope>NUCLEOTIDE SEQUENCE [LARGE SCALE GENOMIC DNA]</scope>
    <source>
        <strain evidence="3 4">CS-506_A</strain>
    </source>
</reference>
<dbReference type="Gene3D" id="3.40.50.150">
    <property type="entry name" value="Vaccinia Virus protein VP39"/>
    <property type="match status" value="1"/>
</dbReference>
<sequence length="257" mass="29536">MTIFGNYSRYYDLLYQDKDYFAEAKFIHDLIQTHVPLAQTILELGCGTGHHAELLAKYGYQIHGVDRSLEMLNSANDRLTNVAPEVASRLKFSLGDVRNVDINQQFDVIISLFHVVSYQTTNQDLQATFNTIKKHLKLGGVCIFDVWYGPAVLTEKPTVRVKRLEDTAIAVTRIAEPVIYPNENLVDVNYQVFIKDKNTQEVDLLQETHTMRYLFKPELEILLGNSEMVIIDCKEWLTNQDAGFNTWGVYFVFVQKC</sequence>
<dbReference type="Gene3D" id="2.20.130.10">
    <property type="entry name" value="CAC2371-like domains"/>
    <property type="match status" value="1"/>
</dbReference>
<dbReference type="EMBL" id="VDFG01000336">
    <property type="protein sequence ID" value="MBA4465217.1"/>
    <property type="molecule type" value="Genomic_DNA"/>
</dbReference>
<protein>
    <submittedName>
        <fullName evidence="3">Class I SAM-dependent methyltransferase</fullName>
    </submittedName>
</protein>
<keyword evidence="3" id="KW-0489">Methyltransferase</keyword>
<comment type="caution">
    <text evidence="3">The sequence shown here is derived from an EMBL/GenBank/DDBJ whole genome shotgun (WGS) entry which is preliminary data.</text>
</comment>
<accession>A0A838WKS5</accession>
<dbReference type="InterPro" id="IPR029063">
    <property type="entry name" value="SAM-dependent_MTases_sf"/>
</dbReference>
<dbReference type="Pfam" id="PF13649">
    <property type="entry name" value="Methyltransf_25"/>
    <property type="match status" value="1"/>
</dbReference>
<name>A0A838WKS5_9CYAN</name>